<evidence type="ECO:0000259" key="1">
    <source>
        <dbReference type="Pfam" id="PF25967"/>
    </source>
</evidence>
<dbReference type="Gene3D" id="2.40.30.170">
    <property type="match status" value="1"/>
</dbReference>
<dbReference type="InterPro" id="IPR058636">
    <property type="entry name" value="Beta-barrel_YknX"/>
</dbReference>
<organism evidence="3">
    <name type="scientific">marine metagenome</name>
    <dbReference type="NCBI Taxonomy" id="408172"/>
    <lineage>
        <taxon>unclassified sequences</taxon>
        <taxon>metagenomes</taxon>
        <taxon>ecological metagenomes</taxon>
    </lineage>
</organism>
<dbReference type="Pfam" id="PF25990">
    <property type="entry name" value="Beta-barrel_YknX"/>
    <property type="match status" value="1"/>
</dbReference>
<dbReference type="PANTHER" id="PTHR30469">
    <property type="entry name" value="MULTIDRUG RESISTANCE PROTEIN MDTA"/>
    <property type="match status" value="1"/>
</dbReference>
<protein>
    <recommendedName>
        <fullName evidence="4">RND efflux pump membrane fusion protein barrel-sandwich domain-containing protein</fullName>
    </recommendedName>
</protein>
<evidence type="ECO:0000313" key="3">
    <source>
        <dbReference type="EMBL" id="SVA01963.1"/>
    </source>
</evidence>
<accession>A0A381SL17</accession>
<gene>
    <name evidence="3" type="ORF">METZ01_LOCUS54817</name>
</gene>
<name>A0A381SL17_9ZZZZ</name>
<dbReference type="GO" id="GO:0015562">
    <property type="term" value="F:efflux transmembrane transporter activity"/>
    <property type="evidence" value="ECO:0007669"/>
    <property type="project" value="TreeGrafter"/>
</dbReference>
<evidence type="ECO:0008006" key="4">
    <source>
        <dbReference type="Google" id="ProtNLM"/>
    </source>
</evidence>
<proteinExistence type="predicted"/>
<dbReference type="EMBL" id="UINC01002956">
    <property type="protein sequence ID" value="SVA01963.1"/>
    <property type="molecule type" value="Genomic_DNA"/>
</dbReference>
<dbReference type="Gene3D" id="6.20.50.140">
    <property type="match status" value="1"/>
</dbReference>
<dbReference type="Pfam" id="PF25967">
    <property type="entry name" value="RND-MFP_C"/>
    <property type="match status" value="1"/>
</dbReference>
<evidence type="ECO:0000259" key="2">
    <source>
        <dbReference type="Pfam" id="PF25990"/>
    </source>
</evidence>
<feature type="domain" description="YknX-like beta-barrel" evidence="2">
    <location>
        <begin position="32"/>
        <end position="106"/>
    </location>
</feature>
<reference evidence="3" key="1">
    <citation type="submission" date="2018-05" db="EMBL/GenBank/DDBJ databases">
        <authorList>
            <person name="Lanie J.A."/>
            <person name="Ng W.-L."/>
            <person name="Kazmierczak K.M."/>
            <person name="Andrzejewski T.M."/>
            <person name="Davidsen T.M."/>
            <person name="Wayne K.J."/>
            <person name="Tettelin H."/>
            <person name="Glass J.I."/>
            <person name="Rusch D."/>
            <person name="Podicherti R."/>
            <person name="Tsui H.-C.T."/>
            <person name="Winkler M.E."/>
        </authorList>
    </citation>
    <scope>NUCLEOTIDE SEQUENCE</scope>
</reference>
<dbReference type="GO" id="GO:1990281">
    <property type="term" value="C:efflux pump complex"/>
    <property type="evidence" value="ECO:0007669"/>
    <property type="project" value="TreeGrafter"/>
</dbReference>
<feature type="domain" description="Multidrug resistance protein MdtA-like C-terminal permuted SH3" evidence="1">
    <location>
        <begin position="120"/>
        <end position="170"/>
    </location>
</feature>
<dbReference type="InterPro" id="IPR058627">
    <property type="entry name" value="MdtA-like_C"/>
</dbReference>
<dbReference type="PANTHER" id="PTHR30469:SF33">
    <property type="entry name" value="SLR1207 PROTEIN"/>
    <property type="match status" value="1"/>
</dbReference>
<sequence length="198" mass="21578">MVEEGQIIASGISNVNGGTALANIADMSRLFIIADIDETDIGSVKVGHPVTITADAFSDKVFDGRVRRIAPQGLVENSITIFKVKIEVLGKEKNNLKPMMSANIEITTDHVESTVFTTRAGIRDSKDGKFAMVLKNEKPKKLFVKTGIKNPIFVQILSGLAPGDHVILGDWEKVLEETKNSSGKGSSLKKILWMIRSK</sequence>
<dbReference type="AlphaFoldDB" id="A0A381SL17"/>